<organism evidence="2 3">
    <name type="scientific">Legionella jamestowniensis</name>
    <dbReference type="NCBI Taxonomy" id="455"/>
    <lineage>
        <taxon>Bacteria</taxon>
        <taxon>Pseudomonadati</taxon>
        <taxon>Pseudomonadota</taxon>
        <taxon>Gammaproteobacteria</taxon>
        <taxon>Legionellales</taxon>
        <taxon>Legionellaceae</taxon>
        <taxon>Legionella</taxon>
    </lineage>
</organism>
<gene>
    <name evidence="2" type="ORF">Ljam_2513</name>
</gene>
<sequence>MNRNRFSFFKREVAEAIKVGVTVAFGVAALAAFYGAYTQMFAESQNPTPGF</sequence>
<comment type="caution">
    <text evidence="2">The sequence shown here is derived from an EMBL/GenBank/DDBJ whole genome shotgun (WGS) entry which is preliminary data.</text>
</comment>
<evidence type="ECO:0000256" key="1">
    <source>
        <dbReference type="SAM" id="Phobius"/>
    </source>
</evidence>
<dbReference type="OrthoDB" id="9929206at2"/>
<keyword evidence="1" id="KW-0472">Membrane</keyword>
<dbReference type="PATRIC" id="fig|455.5.peg.2639"/>
<keyword evidence="1" id="KW-0812">Transmembrane</keyword>
<dbReference type="AlphaFoldDB" id="A0A0W0UK84"/>
<reference evidence="2 3" key="1">
    <citation type="submission" date="2015-11" db="EMBL/GenBank/DDBJ databases">
        <title>Genomic analysis of 38 Legionella species identifies large and diverse effector repertoires.</title>
        <authorList>
            <person name="Burstein D."/>
            <person name="Amaro F."/>
            <person name="Zusman T."/>
            <person name="Lifshitz Z."/>
            <person name="Cohen O."/>
            <person name="Gilbert J.A."/>
            <person name="Pupko T."/>
            <person name="Shuman H.A."/>
            <person name="Segal G."/>
        </authorList>
    </citation>
    <scope>NUCLEOTIDE SEQUENCE [LARGE SCALE GENOMIC DNA]</scope>
    <source>
        <strain evidence="2 3">JA-26-G1-E2</strain>
    </source>
</reference>
<accession>A0A0W0UK84</accession>
<feature type="transmembrane region" description="Helical" evidence="1">
    <location>
        <begin position="16"/>
        <end position="37"/>
    </location>
</feature>
<name>A0A0W0UK84_9GAMM</name>
<dbReference type="RefSeq" id="WP_156411931.1">
    <property type="nucleotide sequence ID" value="NZ_CAAAJF010000001.1"/>
</dbReference>
<keyword evidence="1" id="KW-1133">Transmembrane helix</keyword>
<proteinExistence type="predicted"/>
<dbReference type="Proteomes" id="UP000054715">
    <property type="component" value="Unassembled WGS sequence"/>
</dbReference>
<evidence type="ECO:0000313" key="2">
    <source>
        <dbReference type="EMBL" id="KTD08318.1"/>
    </source>
</evidence>
<dbReference type="EMBL" id="LNYG01000013">
    <property type="protein sequence ID" value="KTD08318.1"/>
    <property type="molecule type" value="Genomic_DNA"/>
</dbReference>
<evidence type="ECO:0000313" key="3">
    <source>
        <dbReference type="Proteomes" id="UP000054715"/>
    </source>
</evidence>
<protein>
    <submittedName>
        <fullName evidence="2">Uncharacterized protein</fullName>
    </submittedName>
</protein>